<gene>
    <name evidence="11" type="primary">galE</name>
    <name evidence="11" type="ORF">GTU67_03130</name>
</gene>
<dbReference type="Gene3D" id="3.40.50.720">
    <property type="entry name" value="NAD(P)-binding Rossmann-like Domain"/>
    <property type="match status" value="1"/>
</dbReference>
<dbReference type="PANTHER" id="PTHR43725">
    <property type="entry name" value="UDP-GLUCOSE 4-EPIMERASE"/>
    <property type="match status" value="1"/>
</dbReference>
<comment type="cofactor">
    <cofactor evidence="2 9">
        <name>NAD(+)</name>
        <dbReference type="ChEBI" id="CHEBI:57540"/>
    </cofactor>
</comment>
<evidence type="ECO:0000256" key="5">
    <source>
        <dbReference type="ARBA" id="ARBA00013189"/>
    </source>
</evidence>
<evidence type="ECO:0000313" key="11">
    <source>
        <dbReference type="EMBL" id="MBC2768906.1"/>
    </source>
</evidence>
<dbReference type="Proteomes" id="UP000545386">
    <property type="component" value="Unassembled WGS sequence"/>
</dbReference>
<sequence>MTSTILVTGGTGFIGSHTTVLLQQAGYRTLVLDNLCNSSANVIDRIAQISGTRPDFIQGDIRDPALLDTLFKNNNIAGIMHFAGLKAVGESTRLPLQYYDNNVNGTVCLLLAAQKAGVKTIVFSSSATVYGDPISLPITEDHPRSATNPYGHTKLVIEDILENLYNAEPGWRIARLRYFNPVGAHPSGLIGEAPQGTPNNLMPYVAQVAAGRRERLQVFGSDYNTPDGTGVRDYIHVMDLAQGHLAALQHCQTKDSTLLSVNLGTGNGFSVLDMVRAFEAASGRAIPYDLVPRRPGDIAACWADTQRAEALIGWKATLGINQMCADAWRWETGQANQATGS</sequence>
<evidence type="ECO:0000256" key="1">
    <source>
        <dbReference type="ARBA" id="ARBA00000083"/>
    </source>
</evidence>
<feature type="domain" description="NAD(P)-binding" evidence="10">
    <location>
        <begin position="6"/>
        <end position="326"/>
    </location>
</feature>
<dbReference type="UniPathway" id="UPA00214"/>
<dbReference type="AlphaFoldDB" id="A0A842HKT9"/>
<dbReference type="PANTHER" id="PTHR43725:SF47">
    <property type="entry name" value="UDP-GLUCOSE 4-EPIMERASE"/>
    <property type="match status" value="1"/>
</dbReference>
<evidence type="ECO:0000259" key="10">
    <source>
        <dbReference type="Pfam" id="PF16363"/>
    </source>
</evidence>
<keyword evidence="7 9" id="KW-0520">NAD</keyword>
<dbReference type="Gene3D" id="3.90.25.10">
    <property type="entry name" value="UDP-galactose 4-epimerase, domain 1"/>
    <property type="match status" value="1"/>
</dbReference>
<dbReference type="SUPFAM" id="SSF51735">
    <property type="entry name" value="NAD(P)-binding Rossmann-fold domains"/>
    <property type="match status" value="1"/>
</dbReference>
<evidence type="ECO:0000256" key="3">
    <source>
        <dbReference type="ARBA" id="ARBA00004947"/>
    </source>
</evidence>
<keyword evidence="9" id="KW-0119">Carbohydrate metabolism</keyword>
<evidence type="ECO:0000256" key="6">
    <source>
        <dbReference type="ARBA" id="ARBA00018569"/>
    </source>
</evidence>
<comment type="catalytic activity">
    <reaction evidence="1 9">
        <text>UDP-alpha-D-glucose = UDP-alpha-D-galactose</text>
        <dbReference type="Rhea" id="RHEA:22168"/>
        <dbReference type="ChEBI" id="CHEBI:58885"/>
        <dbReference type="ChEBI" id="CHEBI:66914"/>
        <dbReference type="EC" id="5.1.3.2"/>
    </reaction>
</comment>
<evidence type="ECO:0000256" key="2">
    <source>
        <dbReference type="ARBA" id="ARBA00001911"/>
    </source>
</evidence>
<dbReference type="GO" id="GO:0006012">
    <property type="term" value="P:galactose metabolic process"/>
    <property type="evidence" value="ECO:0007669"/>
    <property type="project" value="UniProtKB-UniPathway"/>
</dbReference>
<dbReference type="NCBIfam" id="TIGR01179">
    <property type="entry name" value="galE"/>
    <property type="match status" value="1"/>
</dbReference>
<dbReference type="EC" id="5.1.3.2" evidence="5 9"/>
<evidence type="ECO:0000313" key="12">
    <source>
        <dbReference type="Proteomes" id="UP000545386"/>
    </source>
</evidence>
<comment type="pathway">
    <text evidence="3 9">Carbohydrate metabolism; galactose metabolism.</text>
</comment>
<accession>A0A842HKT9</accession>
<protein>
    <recommendedName>
        <fullName evidence="6 9">UDP-glucose 4-epimerase</fullName>
        <ecNumber evidence="5 9">5.1.3.2</ecNumber>
    </recommendedName>
</protein>
<proteinExistence type="inferred from homology"/>
<organism evidence="11 12">
    <name type="scientific">Pusillimonas minor</name>
    <dbReference type="NCBI Taxonomy" id="2697024"/>
    <lineage>
        <taxon>Bacteria</taxon>
        <taxon>Pseudomonadati</taxon>
        <taxon>Pseudomonadota</taxon>
        <taxon>Betaproteobacteria</taxon>
        <taxon>Burkholderiales</taxon>
        <taxon>Alcaligenaceae</taxon>
        <taxon>Pusillimonas</taxon>
    </lineage>
</organism>
<dbReference type="InterPro" id="IPR016040">
    <property type="entry name" value="NAD(P)-bd_dom"/>
</dbReference>
<dbReference type="InterPro" id="IPR005886">
    <property type="entry name" value="UDP_G4E"/>
</dbReference>
<evidence type="ECO:0000256" key="8">
    <source>
        <dbReference type="ARBA" id="ARBA00023235"/>
    </source>
</evidence>
<name>A0A842HKT9_9BURK</name>
<dbReference type="Pfam" id="PF16363">
    <property type="entry name" value="GDP_Man_Dehyd"/>
    <property type="match status" value="1"/>
</dbReference>
<keyword evidence="8 9" id="KW-0413">Isomerase</keyword>
<reference evidence="11 12" key="1">
    <citation type="submission" date="2020-08" db="EMBL/GenBank/DDBJ databases">
        <title>Paraeoetvoesia sp. YC-7-48 draft genome sequence.</title>
        <authorList>
            <person name="Yao L."/>
        </authorList>
    </citation>
    <scope>NUCLEOTIDE SEQUENCE [LARGE SCALE GENOMIC DNA]</scope>
    <source>
        <strain evidence="12">YC-7-48</strain>
    </source>
</reference>
<dbReference type="CDD" id="cd05247">
    <property type="entry name" value="UDP_G4E_1_SDR_e"/>
    <property type="match status" value="1"/>
</dbReference>
<dbReference type="NCBIfam" id="NF007956">
    <property type="entry name" value="PRK10675.1"/>
    <property type="match status" value="1"/>
</dbReference>
<dbReference type="InterPro" id="IPR036291">
    <property type="entry name" value="NAD(P)-bd_dom_sf"/>
</dbReference>
<comment type="caution">
    <text evidence="11">The sequence shown here is derived from an EMBL/GenBank/DDBJ whole genome shotgun (WGS) entry which is preliminary data.</text>
</comment>
<dbReference type="EMBL" id="JACJUU010000002">
    <property type="protein sequence ID" value="MBC2768906.1"/>
    <property type="molecule type" value="Genomic_DNA"/>
</dbReference>
<dbReference type="RefSeq" id="WP_185778722.1">
    <property type="nucleotide sequence ID" value="NZ_JACJUU010000002.1"/>
</dbReference>
<evidence type="ECO:0000256" key="7">
    <source>
        <dbReference type="ARBA" id="ARBA00023027"/>
    </source>
</evidence>
<evidence type="ECO:0000256" key="9">
    <source>
        <dbReference type="RuleBase" id="RU366046"/>
    </source>
</evidence>
<evidence type="ECO:0000256" key="4">
    <source>
        <dbReference type="ARBA" id="ARBA00007637"/>
    </source>
</evidence>
<keyword evidence="12" id="KW-1185">Reference proteome</keyword>
<comment type="similarity">
    <text evidence="4 9">Belongs to the NAD(P)-dependent epimerase/dehydratase family.</text>
</comment>
<comment type="subunit">
    <text evidence="9">Homodimer.</text>
</comment>
<dbReference type="GO" id="GO:0003978">
    <property type="term" value="F:UDP-glucose 4-epimerase activity"/>
    <property type="evidence" value="ECO:0007669"/>
    <property type="project" value="UniProtKB-UniRule"/>
</dbReference>
<dbReference type="GO" id="GO:0005829">
    <property type="term" value="C:cytosol"/>
    <property type="evidence" value="ECO:0007669"/>
    <property type="project" value="TreeGrafter"/>
</dbReference>